<gene>
    <name evidence="10" type="ORF">CVT24_006061</name>
</gene>
<keyword evidence="3" id="KW-0336">GPI-anchor</keyword>
<evidence type="ECO:0000256" key="1">
    <source>
        <dbReference type="ARBA" id="ARBA00004609"/>
    </source>
</evidence>
<protein>
    <recommendedName>
        <fullName evidence="9">Copper acquisition factor BIM1-like domain-containing protein</fullName>
    </recommendedName>
</protein>
<keyword evidence="5" id="KW-0472">Membrane</keyword>
<evidence type="ECO:0000256" key="2">
    <source>
        <dbReference type="ARBA" id="ARBA00022475"/>
    </source>
</evidence>
<evidence type="ECO:0000256" key="7">
    <source>
        <dbReference type="ARBA" id="ARBA00023288"/>
    </source>
</evidence>
<keyword evidence="7" id="KW-0449">Lipoprotein</keyword>
<keyword evidence="2" id="KW-1003">Cell membrane</keyword>
<evidence type="ECO:0000256" key="6">
    <source>
        <dbReference type="ARBA" id="ARBA00023180"/>
    </source>
</evidence>
<dbReference type="InterPro" id="IPR046530">
    <property type="entry name" value="BIM1-like_dom"/>
</dbReference>
<evidence type="ECO:0000313" key="11">
    <source>
        <dbReference type="Proteomes" id="UP000284842"/>
    </source>
</evidence>
<dbReference type="EMBL" id="NHTK01001267">
    <property type="protein sequence ID" value="PPR01185.1"/>
    <property type="molecule type" value="Genomic_DNA"/>
</dbReference>
<feature type="signal peptide" evidence="8">
    <location>
        <begin position="1"/>
        <end position="19"/>
    </location>
</feature>
<dbReference type="STRING" id="181874.A0A409YDX0"/>
<feature type="chain" id="PRO_5019203530" description="Copper acquisition factor BIM1-like domain-containing protein" evidence="8">
    <location>
        <begin position="20"/>
        <end position="217"/>
    </location>
</feature>
<evidence type="ECO:0000256" key="5">
    <source>
        <dbReference type="ARBA" id="ARBA00023136"/>
    </source>
</evidence>
<evidence type="ECO:0000313" key="10">
    <source>
        <dbReference type="EMBL" id="PPR01185.1"/>
    </source>
</evidence>
<dbReference type="InterPro" id="IPR046936">
    <property type="entry name" value="BIM1-like"/>
</dbReference>
<feature type="domain" description="Copper acquisition factor BIM1-like" evidence="9">
    <location>
        <begin position="18"/>
        <end position="175"/>
    </location>
</feature>
<evidence type="ECO:0000256" key="3">
    <source>
        <dbReference type="ARBA" id="ARBA00022622"/>
    </source>
</evidence>
<dbReference type="InParanoid" id="A0A409YDX0"/>
<proteinExistence type="predicted"/>
<dbReference type="CDD" id="cd21176">
    <property type="entry name" value="LPMO_auxiliary-like"/>
    <property type="match status" value="1"/>
</dbReference>
<dbReference type="AlphaFoldDB" id="A0A409YDX0"/>
<dbReference type="Pfam" id="PF20238">
    <property type="entry name" value="BIM1-like_dom"/>
    <property type="match status" value="1"/>
</dbReference>
<comment type="subcellular location">
    <subcellularLocation>
        <location evidence="1">Cell membrane</location>
        <topology evidence="1">Lipid-anchor</topology>
        <topology evidence="1">GPI-anchor</topology>
    </subcellularLocation>
</comment>
<dbReference type="OrthoDB" id="2146436at2759"/>
<dbReference type="GO" id="GO:0005886">
    <property type="term" value="C:plasma membrane"/>
    <property type="evidence" value="ECO:0007669"/>
    <property type="project" value="UniProtKB-SubCell"/>
</dbReference>
<dbReference type="Proteomes" id="UP000284842">
    <property type="component" value="Unassembled WGS sequence"/>
</dbReference>
<reference evidence="10 11" key="1">
    <citation type="journal article" date="2018" name="Evol. Lett.">
        <title>Horizontal gene cluster transfer increased hallucinogenic mushroom diversity.</title>
        <authorList>
            <person name="Reynolds H.T."/>
            <person name="Vijayakumar V."/>
            <person name="Gluck-Thaler E."/>
            <person name="Korotkin H.B."/>
            <person name="Matheny P.B."/>
            <person name="Slot J.C."/>
        </authorList>
    </citation>
    <scope>NUCLEOTIDE SEQUENCE [LARGE SCALE GENOMIC DNA]</scope>
    <source>
        <strain evidence="10 11">2629</strain>
    </source>
</reference>
<organism evidence="10 11">
    <name type="scientific">Panaeolus cyanescens</name>
    <dbReference type="NCBI Taxonomy" id="181874"/>
    <lineage>
        <taxon>Eukaryota</taxon>
        <taxon>Fungi</taxon>
        <taxon>Dikarya</taxon>
        <taxon>Basidiomycota</taxon>
        <taxon>Agaricomycotina</taxon>
        <taxon>Agaricomycetes</taxon>
        <taxon>Agaricomycetidae</taxon>
        <taxon>Agaricales</taxon>
        <taxon>Agaricineae</taxon>
        <taxon>Galeropsidaceae</taxon>
        <taxon>Panaeolus</taxon>
    </lineage>
</organism>
<accession>A0A409YDX0</accession>
<evidence type="ECO:0000256" key="4">
    <source>
        <dbReference type="ARBA" id="ARBA00022729"/>
    </source>
</evidence>
<dbReference type="GO" id="GO:0098552">
    <property type="term" value="C:side of membrane"/>
    <property type="evidence" value="ECO:0007669"/>
    <property type="project" value="UniProtKB-KW"/>
</dbReference>
<comment type="caution">
    <text evidence="10">The sequence shown here is derived from an EMBL/GenBank/DDBJ whole genome shotgun (WGS) entry which is preliminary data.</text>
</comment>
<evidence type="ECO:0000259" key="9">
    <source>
        <dbReference type="Pfam" id="PF20238"/>
    </source>
</evidence>
<dbReference type="PANTHER" id="PTHR34992">
    <property type="entry name" value="HYPHAL ANASTAMOSIS-7 PROTEIN"/>
    <property type="match status" value="1"/>
</dbReference>
<keyword evidence="11" id="KW-1185">Reference proteome</keyword>
<sequence length="217" mass="23084">MFSFLHLTLSLFLASAVHAHFQLQYPPPRGVFVEDNEPKFCGKSPHSFKVMDADDESNADGYTNVTTNRTHFPLTGGAFSWNSEHPQWVSAFFISTTNATSFNDFTQVNGFMNGEGEGVVCVDLDLKSSNATGLTNGQNVTIQVLFSGGDGPLYQCADLILDDSAQQGVLGPPCTKNFTSSPAPAAPPNNTSNAVKGSQNGLVLALLGAFSAVLVML</sequence>
<name>A0A409YDX0_9AGAR</name>
<evidence type="ECO:0000256" key="8">
    <source>
        <dbReference type="SAM" id="SignalP"/>
    </source>
</evidence>
<keyword evidence="6" id="KW-0325">Glycoprotein</keyword>
<keyword evidence="4 8" id="KW-0732">Signal</keyword>